<feature type="signal peptide" evidence="1">
    <location>
        <begin position="1"/>
        <end position="26"/>
    </location>
</feature>
<dbReference type="GeneID" id="109120314"/>
<dbReference type="GO" id="GO:0030599">
    <property type="term" value="F:pectinesterase activity"/>
    <property type="evidence" value="ECO:0000318"/>
    <property type="project" value="GO_Central"/>
</dbReference>
<dbReference type="EnsemblPlants" id="Solyc05g005030.3.1">
    <property type="protein sequence ID" value="Solyc05g005030.3.1"/>
    <property type="gene ID" value="Solyc05g005030.3"/>
</dbReference>
<protein>
    <recommendedName>
        <fullName evidence="2">Pectinesterase inhibitor domain-containing protein</fullName>
    </recommendedName>
</protein>
<feature type="domain" description="Pectinesterase inhibitor" evidence="2">
    <location>
        <begin position="26"/>
        <end position="171"/>
    </location>
</feature>
<gene>
    <name evidence="3" type="primary">LOC109120314</name>
</gene>
<dbReference type="InParanoid" id="A0A3Q7H4F8"/>
<dbReference type="RefSeq" id="XP_019069530.1">
    <property type="nucleotide sequence ID" value="XM_019213985.3"/>
</dbReference>
<dbReference type="Pfam" id="PF04043">
    <property type="entry name" value="PMEI"/>
    <property type="match status" value="1"/>
</dbReference>
<dbReference type="GO" id="GO:0046910">
    <property type="term" value="F:pectinesterase inhibitor activity"/>
    <property type="evidence" value="ECO:0000318"/>
    <property type="project" value="GO_Central"/>
</dbReference>
<dbReference type="Proteomes" id="UP000004994">
    <property type="component" value="Chromosome 5"/>
</dbReference>
<dbReference type="Gene3D" id="1.20.140.40">
    <property type="entry name" value="Invertase/pectin methylesterase inhibitor family protein"/>
    <property type="match status" value="1"/>
</dbReference>
<reference evidence="3" key="2">
    <citation type="submission" date="2019-01" db="UniProtKB">
        <authorList>
            <consortium name="EnsemblPlants"/>
        </authorList>
    </citation>
    <scope>IDENTIFICATION</scope>
    <source>
        <strain evidence="3">cv. Heinz 1706</strain>
    </source>
</reference>
<evidence type="ECO:0000256" key="1">
    <source>
        <dbReference type="SAM" id="SignalP"/>
    </source>
</evidence>
<accession>A0A3Q7H4F8</accession>
<evidence type="ECO:0000313" key="3">
    <source>
        <dbReference type="EnsemblPlants" id="Solyc05g005030.3.1"/>
    </source>
</evidence>
<dbReference type="SUPFAM" id="SSF101148">
    <property type="entry name" value="Plant invertase/pectin methylesterase inhibitor"/>
    <property type="match status" value="1"/>
</dbReference>
<proteinExistence type="predicted"/>
<organism evidence="3">
    <name type="scientific">Solanum lycopersicum</name>
    <name type="common">Tomato</name>
    <name type="synonym">Lycopersicon esculentum</name>
    <dbReference type="NCBI Taxonomy" id="4081"/>
    <lineage>
        <taxon>Eukaryota</taxon>
        <taxon>Viridiplantae</taxon>
        <taxon>Streptophyta</taxon>
        <taxon>Embryophyta</taxon>
        <taxon>Tracheophyta</taxon>
        <taxon>Spermatophyta</taxon>
        <taxon>Magnoliopsida</taxon>
        <taxon>eudicotyledons</taxon>
        <taxon>Gunneridae</taxon>
        <taxon>Pentapetalae</taxon>
        <taxon>asterids</taxon>
        <taxon>lamiids</taxon>
        <taxon>Solanales</taxon>
        <taxon>Solanaceae</taxon>
        <taxon>Solanoideae</taxon>
        <taxon>Solaneae</taxon>
        <taxon>Solanum</taxon>
        <taxon>Solanum subgen. Lycopersicon</taxon>
    </lineage>
</organism>
<dbReference type="PaxDb" id="4081-Solyc05g005030.2.1"/>
<evidence type="ECO:0000259" key="2">
    <source>
        <dbReference type="SMART" id="SM00856"/>
    </source>
</evidence>
<dbReference type="Gramene" id="Solyc05g005030.3.1">
    <property type="protein sequence ID" value="Solyc05g005030.3.1"/>
    <property type="gene ID" value="Solyc05g005030.3"/>
</dbReference>
<dbReference type="FunCoup" id="A0A3Q7H4F8">
    <property type="interactions" value="11"/>
</dbReference>
<dbReference type="SMART" id="SM00856">
    <property type="entry name" value="PMEI"/>
    <property type="match status" value="1"/>
</dbReference>
<keyword evidence="1" id="KW-0732">Signal</keyword>
<dbReference type="OrthoDB" id="770764at2759"/>
<dbReference type="AlphaFoldDB" id="A0A3Q7H4F8"/>
<dbReference type="KEGG" id="sly:109120314"/>
<dbReference type="OMA" id="CTIPNLC"/>
<name>A0A3Q7H4F8_SOLLC</name>
<dbReference type="InterPro" id="IPR006501">
    <property type="entry name" value="Pectinesterase_inhib_dom"/>
</dbReference>
<sequence length="172" mass="18500">MASQKLNFCLLLSMAIILVITRSSEANGAVPTSPYCKICTIPILCNNVVNGATNWKEAMVKSINACMENAYRIQNVTSSILPQITGVAPQTKTSIQDTCKEAMDGAVSDLQEAMKALNKNDPGTMLTNLASLHTDCADALDQFGIKFLPLNKVVGRYLKHMSVALSVAQAPH</sequence>
<reference evidence="3" key="1">
    <citation type="journal article" date="2012" name="Nature">
        <title>The tomato genome sequence provides insights into fleshy fruit evolution.</title>
        <authorList>
            <consortium name="Tomato Genome Consortium"/>
        </authorList>
    </citation>
    <scope>NUCLEOTIDE SEQUENCE [LARGE SCALE GENOMIC DNA]</scope>
    <source>
        <strain evidence="3">cv. Heinz 1706</strain>
    </source>
</reference>
<feature type="chain" id="PRO_5018680608" description="Pectinesterase inhibitor domain-containing protein" evidence="1">
    <location>
        <begin position="27"/>
        <end position="172"/>
    </location>
</feature>
<keyword evidence="4" id="KW-1185">Reference proteome</keyword>
<evidence type="ECO:0000313" key="4">
    <source>
        <dbReference type="Proteomes" id="UP000004994"/>
    </source>
</evidence>
<dbReference type="InterPro" id="IPR035513">
    <property type="entry name" value="Invertase/methylesterase_inhib"/>
</dbReference>